<comment type="caution">
    <text evidence="1">The sequence shown here is derived from an EMBL/GenBank/DDBJ whole genome shotgun (WGS) entry which is preliminary data.</text>
</comment>
<name>J9GAK3_9ZZZZ</name>
<organism evidence="1">
    <name type="scientific">gut metagenome</name>
    <dbReference type="NCBI Taxonomy" id="749906"/>
    <lineage>
        <taxon>unclassified sequences</taxon>
        <taxon>metagenomes</taxon>
        <taxon>organismal metagenomes</taxon>
    </lineage>
</organism>
<evidence type="ECO:0008006" key="2">
    <source>
        <dbReference type="Google" id="ProtNLM"/>
    </source>
</evidence>
<sequence length="226" mass="25405">MTDMKTNTFAFWVVLLVLVSGFASSASLRAQEAKTLFVNMPDSLCPLLTKVNRADCIDFLESKMRAVVDNRLGRKSEMTKLTKDYICMQFTEQTSWQMKVLPLNDSVRVIAAVSTACAPACDSRLEFYSTDWKPLDAASFLTLPVLDDFLSAAAVKTDADSLAFDQARRTVDLFLMKADFALDAAELIFTFTTPDYLSKEVADRLKPFLCAPLVYQWCQGHFTRKK</sequence>
<dbReference type="EMBL" id="AMCI01005279">
    <property type="protein sequence ID" value="EJW96454.1"/>
    <property type="molecule type" value="Genomic_DNA"/>
</dbReference>
<evidence type="ECO:0000313" key="1">
    <source>
        <dbReference type="EMBL" id="EJW96454.1"/>
    </source>
</evidence>
<proteinExistence type="predicted"/>
<dbReference type="InterPro" id="IPR021670">
    <property type="entry name" value="DUF3256"/>
</dbReference>
<protein>
    <recommendedName>
        <fullName evidence="2">DUF3256 family protein</fullName>
    </recommendedName>
</protein>
<accession>J9GAK3</accession>
<dbReference type="Pfam" id="PF11644">
    <property type="entry name" value="DUF3256"/>
    <property type="match status" value="1"/>
</dbReference>
<dbReference type="SUPFAM" id="SSF160925">
    <property type="entry name" value="PG1388-like"/>
    <property type="match status" value="1"/>
</dbReference>
<dbReference type="AlphaFoldDB" id="J9GAK3"/>
<gene>
    <name evidence="1" type="ORF">EVA_15463</name>
</gene>
<reference evidence="1" key="1">
    <citation type="journal article" date="2012" name="PLoS ONE">
        <title>Gene sets for utilization of primary and secondary nutrition supplies in the distal gut of endangered iberian lynx.</title>
        <authorList>
            <person name="Alcaide M."/>
            <person name="Messina E."/>
            <person name="Richter M."/>
            <person name="Bargiela R."/>
            <person name="Peplies J."/>
            <person name="Huws S.A."/>
            <person name="Newbold C.J."/>
            <person name="Golyshin P.N."/>
            <person name="Simon M.A."/>
            <person name="Lopez G."/>
            <person name="Yakimov M.M."/>
            <person name="Ferrer M."/>
        </authorList>
    </citation>
    <scope>NUCLEOTIDE SEQUENCE</scope>
</reference>